<keyword evidence="1" id="KW-0678">Repressor</keyword>
<dbReference type="Pfam" id="PF13411">
    <property type="entry name" value="MerR_1"/>
    <property type="match status" value="1"/>
</dbReference>
<dbReference type="PANTHER" id="PTHR30204">
    <property type="entry name" value="REDOX-CYCLING DRUG-SENSING TRANSCRIPTIONAL ACTIVATOR SOXR"/>
    <property type="match status" value="1"/>
</dbReference>
<dbReference type="InterPro" id="IPR000551">
    <property type="entry name" value="MerR-type_HTH_dom"/>
</dbReference>
<dbReference type="SMART" id="SM00871">
    <property type="entry name" value="AraC_E_bind"/>
    <property type="match status" value="1"/>
</dbReference>
<dbReference type="RefSeq" id="WP_354473358.1">
    <property type="nucleotide sequence ID" value="NZ_JBEPSB010000053.1"/>
</dbReference>
<evidence type="ECO:0000256" key="4">
    <source>
        <dbReference type="ARBA" id="ARBA00023163"/>
    </source>
</evidence>
<proteinExistence type="predicted"/>
<dbReference type="CDD" id="cd01107">
    <property type="entry name" value="HTH_BmrR"/>
    <property type="match status" value="1"/>
</dbReference>
<evidence type="ECO:0000256" key="2">
    <source>
        <dbReference type="ARBA" id="ARBA00023015"/>
    </source>
</evidence>
<keyword evidence="4" id="KW-0804">Transcription</keyword>
<dbReference type="InterPro" id="IPR011256">
    <property type="entry name" value="Reg_factor_effector_dom_sf"/>
</dbReference>
<name>A0ABV2PRL2_9BACI</name>
<dbReference type="SMART" id="SM00422">
    <property type="entry name" value="HTH_MERR"/>
    <property type="match status" value="1"/>
</dbReference>
<evidence type="ECO:0000256" key="1">
    <source>
        <dbReference type="ARBA" id="ARBA00022491"/>
    </source>
</evidence>
<gene>
    <name evidence="7" type="ORF">ABIA69_004797</name>
</gene>
<keyword evidence="2" id="KW-0805">Transcription regulation</keyword>
<dbReference type="InterPro" id="IPR009061">
    <property type="entry name" value="DNA-bd_dom_put_sf"/>
</dbReference>
<dbReference type="Gene3D" id="3.20.80.10">
    <property type="entry name" value="Regulatory factor, effector binding domain"/>
    <property type="match status" value="1"/>
</dbReference>
<evidence type="ECO:0000259" key="6">
    <source>
        <dbReference type="PROSITE" id="PS50937"/>
    </source>
</evidence>
<dbReference type="PROSITE" id="PS50937">
    <property type="entry name" value="HTH_MERR_2"/>
    <property type="match status" value="1"/>
</dbReference>
<sequence>MYSIGKFSEICNIPVKTLRYYSDIGLLKPSYIDPVTNYRYYDYDKIQTMKKIILLKSCQFSLATIKEFINSSEQIQLKSILAYKIDDFEEQKEQITKQIEELNRLKMQIDKEVPIIPGPFLSDCYIENREGILVYTIREKIKVQFIDELVKNLFDRVYAFNLMITGKLMAIFHERESSQKEADIELLLPVEDTNKIDGCRILSSGIYACITVKGPYSELDEGYKKLKSWIFEQNLTQIEKEVEIYEEGLVPANFNIRELRPDLNRHPSEFITKICMPVIKK</sequence>
<dbReference type="Proteomes" id="UP001549363">
    <property type="component" value="Unassembled WGS sequence"/>
</dbReference>
<protein>
    <submittedName>
        <fullName evidence="7">DNA-binding transcriptional MerR regulator</fullName>
    </submittedName>
</protein>
<keyword evidence="5" id="KW-0175">Coiled coil</keyword>
<feature type="domain" description="HTH merR-type" evidence="6">
    <location>
        <begin position="1"/>
        <end position="71"/>
    </location>
</feature>
<accession>A0ABV2PRL2</accession>
<keyword evidence="3 7" id="KW-0238">DNA-binding</keyword>
<dbReference type="InterPro" id="IPR010499">
    <property type="entry name" value="AraC_E-bd"/>
</dbReference>
<reference evidence="7 8" key="1">
    <citation type="submission" date="2024-06" db="EMBL/GenBank/DDBJ databases">
        <title>Sorghum-associated microbial communities from plants grown in Nebraska, USA.</title>
        <authorList>
            <person name="Schachtman D."/>
        </authorList>
    </citation>
    <scope>NUCLEOTIDE SEQUENCE [LARGE SCALE GENOMIC DNA]</scope>
    <source>
        <strain evidence="7 8">736</strain>
    </source>
</reference>
<dbReference type="Gene3D" id="1.10.1660.10">
    <property type="match status" value="1"/>
</dbReference>
<dbReference type="SUPFAM" id="SSF55136">
    <property type="entry name" value="Probable bacterial effector-binding domain"/>
    <property type="match status" value="1"/>
</dbReference>
<dbReference type="SUPFAM" id="SSF46955">
    <property type="entry name" value="Putative DNA-binding domain"/>
    <property type="match status" value="1"/>
</dbReference>
<dbReference type="EMBL" id="JBEPSB010000053">
    <property type="protein sequence ID" value="MET4563576.1"/>
    <property type="molecule type" value="Genomic_DNA"/>
</dbReference>
<dbReference type="PANTHER" id="PTHR30204:SF69">
    <property type="entry name" value="MERR-FAMILY TRANSCRIPTIONAL REGULATOR"/>
    <property type="match status" value="1"/>
</dbReference>
<dbReference type="GO" id="GO:0003677">
    <property type="term" value="F:DNA binding"/>
    <property type="evidence" value="ECO:0007669"/>
    <property type="project" value="UniProtKB-KW"/>
</dbReference>
<keyword evidence="8" id="KW-1185">Reference proteome</keyword>
<evidence type="ECO:0000313" key="7">
    <source>
        <dbReference type="EMBL" id="MET4563576.1"/>
    </source>
</evidence>
<evidence type="ECO:0000256" key="5">
    <source>
        <dbReference type="SAM" id="Coils"/>
    </source>
</evidence>
<evidence type="ECO:0000256" key="3">
    <source>
        <dbReference type="ARBA" id="ARBA00023125"/>
    </source>
</evidence>
<evidence type="ECO:0000313" key="8">
    <source>
        <dbReference type="Proteomes" id="UP001549363"/>
    </source>
</evidence>
<feature type="coiled-coil region" evidence="5">
    <location>
        <begin position="85"/>
        <end position="112"/>
    </location>
</feature>
<organism evidence="7 8">
    <name type="scientific">Lysinibacillus parviboronicapiens</name>
    <dbReference type="NCBI Taxonomy" id="436516"/>
    <lineage>
        <taxon>Bacteria</taxon>
        <taxon>Bacillati</taxon>
        <taxon>Bacillota</taxon>
        <taxon>Bacilli</taxon>
        <taxon>Bacillales</taxon>
        <taxon>Bacillaceae</taxon>
        <taxon>Lysinibacillus</taxon>
    </lineage>
</organism>
<dbReference type="InterPro" id="IPR047057">
    <property type="entry name" value="MerR_fam"/>
</dbReference>
<comment type="caution">
    <text evidence="7">The sequence shown here is derived from an EMBL/GenBank/DDBJ whole genome shotgun (WGS) entry which is preliminary data.</text>
</comment>